<dbReference type="InterPro" id="IPR049551">
    <property type="entry name" value="PKS_DH_C"/>
</dbReference>
<dbReference type="SUPFAM" id="SSF55048">
    <property type="entry name" value="Probable ACP-binding domain of malonyl-CoA ACP transacylase"/>
    <property type="match status" value="3"/>
</dbReference>
<feature type="active site" description="Proton acceptor; for dehydratase activity" evidence="9">
    <location>
        <position position="4402"/>
    </location>
</feature>
<protein>
    <submittedName>
        <fullName evidence="14">Type I polyketide synthase</fullName>
    </submittedName>
</protein>
<dbReference type="InterPro" id="IPR016036">
    <property type="entry name" value="Malonyl_transacylase_ACP-bd"/>
</dbReference>
<accession>A0ABT5ZNA0</accession>
<dbReference type="InterPro" id="IPR020841">
    <property type="entry name" value="PKS_Beta-ketoAc_synthase_dom"/>
</dbReference>
<dbReference type="PROSITE" id="PS52019">
    <property type="entry name" value="PKS_MFAS_DH"/>
    <property type="match status" value="3"/>
</dbReference>
<keyword evidence="3" id="KW-0596">Phosphopantetheine</keyword>
<dbReference type="InterPro" id="IPR032821">
    <property type="entry name" value="PKS_assoc"/>
</dbReference>
<dbReference type="PROSITE" id="PS00606">
    <property type="entry name" value="KS3_1"/>
    <property type="match status" value="3"/>
</dbReference>
<dbReference type="PROSITE" id="PS50075">
    <property type="entry name" value="CARRIER"/>
    <property type="match status" value="3"/>
</dbReference>
<evidence type="ECO:0000256" key="4">
    <source>
        <dbReference type="ARBA" id="ARBA00022553"/>
    </source>
</evidence>
<dbReference type="SMART" id="SM00823">
    <property type="entry name" value="PKS_PP"/>
    <property type="match status" value="3"/>
</dbReference>
<dbReference type="Pfam" id="PF14765">
    <property type="entry name" value="PS-DH"/>
    <property type="match status" value="3"/>
</dbReference>
<dbReference type="InterPro" id="IPR016039">
    <property type="entry name" value="Thiolase-like"/>
</dbReference>
<feature type="domain" description="Ketosynthase family 3 (KS3)" evidence="12">
    <location>
        <begin position="3481"/>
        <end position="3907"/>
    </location>
</feature>
<evidence type="ECO:0000313" key="15">
    <source>
        <dbReference type="Proteomes" id="UP001216579"/>
    </source>
</evidence>
<feature type="domain" description="PKS/mFAS DH" evidence="13">
    <location>
        <begin position="925"/>
        <end position="1200"/>
    </location>
</feature>
<dbReference type="InterPro" id="IPR013968">
    <property type="entry name" value="PKS_KR"/>
</dbReference>
<feature type="domain" description="Carrier" evidence="11">
    <location>
        <begin position="1677"/>
        <end position="1752"/>
    </location>
</feature>
<dbReference type="InterPro" id="IPR049900">
    <property type="entry name" value="PKS_mFAS_DH"/>
</dbReference>
<feature type="region of interest" description="N-terminal hotdog fold" evidence="9">
    <location>
        <begin position="2662"/>
        <end position="2787"/>
    </location>
</feature>
<evidence type="ECO:0000256" key="8">
    <source>
        <dbReference type="ARBA" id="ARBA00023315"/>
    </source>
</evidence>
<evidence type="ECO:0000259" key="12">
    <source>
        <dbReference type="PROSITE" id="PS52004"/>
    </source>
</evidence>
<keyword evidence="8" id="KW-0012">Acyltransferase</keyword>
<evidence type="ECO:0000256" key="3">
    <source>
        <dbReference type="ARBA" id="ARBA00022450"/>
    </source>
</evidence>
<dbReference type="Pfam" id="PF00109">
    <property type="entry name" value="ketoacyl-synt"/>
    <property type="match status" value="3"/>
</dbReference>
<dbReference type="EMBL" id="JARJBC010000011">
    <property type="protein sequence ID" value="MDF3291313.1"/>
    <property type="molecule type" value="Genomic_DNA"/>
</dbReference>
<feature type="active site" description="Proton acceptor; for dehydratase activity" evidence="9">
    <location>
        <position position="957"/>
    </location>
</feature>
<dbReference type="SMART" id="SM01294">
    <property type="entry name" value="PKS_PP_betabranch"/>
    <property type="match status" value="3"/>
</dbReference>
<dbReference type="Pfam" id="PF00698">
    <property type="entry name" value="Acyl_transf_1"/>
    <property type="match status" value="3"/>
</dbReference>
<dbReference type="Pfam" id="PF00550">
    <property type="entry name" value="PP-binding"/>
    <property type="match status" value="3"/>
</dbReference>
<feature type="active site" description="Proton donor; for dehydratase activity" evidence="9">
    <location>
        <position position="2860"/>
    </location>
</feature>
<evidence type="ECO:0000313" key="14">
    <source>
        <dbReference type="EMBL" id="MDF3291313.1"/>
    </source>
</evidence>
<evidence type="ECO:0000259" key="11">
    <source>
        <dbReference type="PROSITE" id="PS50075"/>
    </source>
</evidence>
<dbReference type="SMART" id="SM00822">
    <property type="entry name" value="PKS_KR"/>
    <property type="match status" value="3"/>
</dbReference>
<dbReference type="InterPro" id="IPR009081">
    <property type="entry name" value="PP-bd_ACP"/>
</dbReference>
<dbReference type="InterPro" id="IPR049552">
    <property type="entry name" value="PKS_DH_N"/>
</dbReference>
<dbReference type="SUPFAM" id="SSF53901">
    <property type="entry name" value="Thiolase-like"/>
    <property type="match status" value="3"/>
</dbReference>
<dbReference type="Gene3D" id="3.40.366.10">
    <property type="entry name" value="Malonyl-Coenzyme A Acyl Carrier Protein, domain 2"/>
    <property type="match status" value="3"/>
</dbReference>
<name>A0ABT5ZNA0_9ACTN</name>
<dbReference type="Gene3D" id="3.10.129.110">
    <property type="entry name" value="Polyketide synthase dehydratase"/>
    <property type="match status" value="3"/>
</dbReference>
<comment type="cofactor">
    <cofactor evidence="1">
        <name>pantetheine 4'-phosphate</name>
        <dbReference type="ChEBI" id="CHEBI:47942"/>
    </cofactor>
</comment>
<dbReference type="InterPro" id="IPR018201">
    <property type="entry name" value="Ketoacyl_synth_AS"/>
</dbReference>
<dbReference type="InterPro" id="IPR036291">
    <property type="entry name" value="NAD(P)-bd_dom_sf"/>
</dbReference>
<dbReference type="SUPFAM" id="SSF52151">
    <property type="entry name" value="FabD/lysophospholipase-like"/>
    <property type="match status" value="3"/>
</dbReference>
<feature type="region of interest" description="C-terminal hotdog fold" evidence="9">
    <location>
        <begin position="2799"/>
        <end position="2937"/>
    </location>
</feature>
<dbReference type="InterPro" id="IPR014043">
    <property type="entry name" value="Acyl_transferase_dom"/>
</dbReference>
<dbReference type="InterPro" id="IPR055123">
    <property type="entry name" value="SpnB-like_Rossmann"/>
</dbReference>
<dbReference type="Pfam" id="PF22621">
    <property type="entry name" value="CurL-like_PKS_C"/>
    <property type="match status" value="1"/>
</dbReference>
<comment type="pathway">
    <text evidence="2">Antibiotic biosynthesis.</text>
</comment>
<keyword evidence="7" id="KW-0511">Multifunctional enzyme</keyword>
<dbReference type="InterPro" id="IPR014031">
    <property type="entry name" value="Ketoacyl_synth_C"/>
</dbReference>
<gene>
    <name evidence="14" type="ORF">P3G67_19140</name>
</gene>
<dbReference type="PANTHER" id="PTHR43775:SF51">
    <property type="entry name" value="INACTIVE PHENOLPHTHIOCEROL SYNTHESIS POLYKETIDE SYNTHASE TYPE I PKS1-RELATED"/>
    <property type="match status" value="1"/>
</dbReference>
<dbReference type="SMART" id="SM00827">
    <property type="entry name" value="PKS_AT"/>
    <property type="match status" value="3"/>
</dbReference>
<dbReference type="Pfam" id="PF22953">
    <property type="entry name" value="SpnB_Rossmann"/>
    <property type="match status" value="3"/>
</dbReference>
<dbReference type="InterPro" id="IPR016035">
    <property type="entry name" value="Acyl_Trfase/lysoPLipase"/>
</dbReference>
<dbReference type="Pfam" id="PF08990">
    <property type="entry name" value="Docking"/>
    <property type="match status" value="1"/>
</dbReference>
<dbReference type="Pfam" id="PF16197">
    <property type="entry name" value="KAsynt_C_assoc"/>
    <property type="match status" value="2"/>
</dbReference>
<dbReference type="Gene3D" id="1.10.1200.10">
    <property type="entry name" value="ACP-like"/>
    <property type="match status" value="3"/>
</dbReference>
<feature type="active site" description="Proton acceptor; for dehydratase activity" evidence="9">
    <location>
        <position position="2694"/>
    </location>
</feature>
<dbReference type="Proteomes" id="UP001216579">
    <property type="component" value="Unassembled WGS sequence"/>
</dbReference>
<dbReference type="SMART" id="SM00826">
    <property type="entry name" value="PKS_DH"/>
    <property type="match status" value="3"/>
</dbReference>
<keyword evidence="15" id="KW-1185">Reference proteome</keyword>
<dbReference type="InterPro" id="IPR001227">
    <property type="entry name" value="Ac_transferase_dom_sf"/>
</dbReference>
<evidence type="ECO:0000256" key="5">
    <source>
        <dbReference type="ARBA" id="ARBA00022679"/>
    </source>
</evidence>
<feature type="domain" description="PKS/mFAS DH" evidence="13">
    <location>
        <begin position="4370"/>
        <end position="4646"/>
    </location>
</feature>
<feature type="active site" description="Proton donor; for dehydratase activity" evidence="9">
    <location>
        <position position="1123"/>
    </location>
</feature>
<dbReference type="PROSITE" id="PS00012">
    <property type="entry name" value="PHOSPHOPANTETHEINE"/>
    <property type="match status" value="3"/>
</dbReference>
<dbReference type="InterPro" id="IPR020807">
    <property type="entry name" value="PKS_DH"/>
</dbReference>
<dbReference type="Pfam" id="PF08659">
    <property type="entry name" value="KR"/>
    <property type="match status" value="3"/>
</dbReference>
<dbReference type="InterPro" id="IPR036736">
    <property type="entry name" value="ACP-like_sf"/>
</dbReference>
<evidence type="ECO:0000256" key="10">
    <source>
        <dbReference type="SAM" id="MobiDB-lite"/>
    </source>
</evidence>
<evidence type="ECO:0000256" key="6">
    <source>
        <dbReference type="ARBA" id="ARBA00023194"/>
    </source>
</evidence>
<dbReference type="RefSeq" id="WP_276094523.1">
    <property type="nucleotide sequence ID" value="NZ_JARJBC010000011.1"/>
</dbReference>
<dbReference type="Gene3D" id="3.30.70.3290">
    <property type="match status" value="3"/>
</dbReference>
<dbReference type="CDD" id="cd00833">
    <property type="entry name" value="PKS"/>
    <property type="match status" value="3"/>
</dbReference>
<proteinExistence type="predicted"/>
<keyword evidence="6" id="KW-0045">Antibiotic biosynthesis</keyword>
<evidence type="ECO:0000259" key="13">
    <source>
        <dbReference type="PROSITE" id="PS52019"/>
    </source>
</evidence>
<feature type="active site" description="Proton donor; for dehydratase activity" evidence="9">
    <location>
        <position position="4567"/>
    </location>
</feature>
<feature type="region of interest" description="C-terminal hotdog fold" evidence="9">
    <location>
        <begin position="1062"/>
        <end position="1200"/>
    </location>
</feature>
<evidence type="ECO:0000256" key="2">
    <source>
        <dbReference type="ARBA" id="ARBA00004792"/>
    </source>
</evidence>
<dbReference type="CDD" id="cd08956">
    <property type="entry name" value="KR_3_FAS_SDR_x"/>
    <property type="match status" value="3"/>
</dbReference>
<dbReference type="InterPro" id="IPR050091">
    <property type="entry name" value="PKS_NRPS_Biosynth_Enz"/>
</dbReference>
<feature type="domain" description="Ketosynthase family 3 (KS3)" evidence="12">
    <location>
        <begin position="1771"/>
        <end position="2197"/>
    </location>
</feature>
<evidence type="ECO:0000256" key="1">
    <source>
        <dbReference type="ARBA" id="ARBA00001957"/>
    </source>
</evidence>
<feature type="domain" description="Carrier" evidence="11">
    <location>
        <begin position="3387"/>
        <end position="3462"/>
    </location>
</feature>
<dbReference type="SUPFAM" id="SSF47336">
    <property type="entry name" value="ACP-like"/>
    <property type="match status" value="3"/>
</dbReference>
<reference evidence="14 15" key="1">
    <citation type="submission" date="2023-03" db="EMBL/GenBank/DDBJ databases">
        <title>Draft genome sequence of Streptomyces sp. RB6PN23 isolated from peat swamp forest in Thailand.</title>
        <authorList>
            <person name="Klaysubun C."/>
            <person name="Duangmal K."/>
        </authorList>
    </citation>
    <scope>NUCLEOTIDE SEQUENCE [LARGE SCALE GENOMIC DNA]</scope>
    <source>
        <strain evidence="14 15">RB6PN23</strain>
    </source>
</reference>
<evidence type="ECO:0000256" key="9">
    <source>
        <dbReference type="PROSITE-ProRule" id="PRU01363"/>
    </source>
</evidence>
<sequence length="5310" mass="555311">MVNEEKYLDYLKRATTDLRETRRRLREVEERDQEPIAIVAMSCRYPGDVRSPEDLWQLVARGGDAVSGYPEDRGWGTDVLYDPEPDADGSTTPYRREGGFLRDAAEFDPAFFGISPREALAMDPQQRLLLETSWEAFERAGIDPATLRGSRTGVFAGLMYHDYAARLYTAPEEVEGFLGNGSSGSIASGRVAYTFGLEGPAVTVDTACSSSLVAVHLAAQALRSGECTLALAGGVTVMSTPGTFTEFSRQRGLALDGRCKSFAQAADGTGWGEGAGMLLLERLSDARKNGHQVLALVRGSAINQDGASSGLTAPNGPSQQRVIRQALASARLSTTHIDVVEAHGTGTTLGDPIEAQALLATYGQGRPEDQPLWLGSIKSNVGHTQAAAGVAGIIKMVMAMRHGILPKTLHVDEPSHNVDWTKGAVSLLTEARQWPETGRPRRAAVSSFGISGTNAHTVLEQAPVEEAEETSAAAPPRAALPVWTLSAKTQAALREQAQRLLAHVTAHPEVATTDVAFSLATGRAAFEHRAVVVAGERDGFLAGLEALANGRPAAGLTEGRTKGGKLAFLFTGQGSQRIGMGRELYATYPVFAEALDEVFERFELPLRDVVFGDDGALLDETAYTQPALFAVEVALFRLVESWGLQPDFVAGHSIGELAAAHVAGVLSLDDACVLVAARGRLMQELPGGGAMVAVQAAEDEVVPLLVDGVSIAAINGPTSIVIAGDEAAVVEIAAGFEARGRKTKRLTVSHAFHSSHMDGMLEAFREVASGLTYEAPRIPIVSNLTGAVVSAEEIGAADFWVRHVRVAVRFCDGIRALEAEGVATFVELGPDGVLSAMAQECVERPEDAAFVPVLRKGRPEGEALATAMAEAHVRGVRLAWEEVFAGTGVQRVDLPTYAFQRETYWLDAGYPTGDVTAAGLGAADHPLLGAAVALADTDGFLYTGRLALDTHPWLADHAVLDTVLLPGTAFVELAIRAGDQVGCDHLEELTLEAPLTLPATGGVQLQLWLGAPDDTGCRSLSVYSRFEDAAVDEPWVRHASGVLAVAGRVPEFDLAVWPPAGAEAVSVEGLYEGLAAAGLSYGPVFRGLSAVWRRGEEVFAEVELGEEQRSRAGSYGLHPALLDSALHAVGLGGFFAEVGARLPFAWSGVSLHAVGASVLRVRLAAAGQDAVSLAVADGTGQPVASVASLVLRGVSAEQVRQVRHESLFRVEWTNVPTPQAIPAGPWAVLGRDHAELAAGLPLQRYADLDELLEALETGSAAVPDVVLVPHTACATSAESVAVATERALDLVRSWLTAERLADSRLVFVTHGAVAVAADETVNDLTRAAVWGLVRSAQSEHPDRFVLVDLDGPGTSLPAACASGEPEVAVRDGALRAPRLARVTAGGDTGVRPYGTGGTVLITGATGTLGGLVARHLVTEHHVRHLLLVSRRGSTADGAAELGAELTALGAHVTWAACDAADRTALADVLAAIPAEHPLTAVIHTAGVLDDGVIESLTPERVRNVLRPKADAALNLHELTREHDLSAFVLFSSAAGVFGSPGQANYAAANTFLDALAHHRRAQGLPAVSLAWGLWDTDGGMAGGLDEADVSRMNRSGVQGLSADEGRQLLDSAVGLGEALLVPTRLDLATLRANATTGAVPPLLRGLVRVPARRAAEAAGRSALAQSLLGLTEVEQERVLLDLVRTHVAAVLGHDSTHAVEPDRAFKELGFDSLTAVELRNRLGAETGMRLPATLIFDHPTSLVLARHLHAEITGAQGTPGAMVTAAGAADDEPIAIVAMSCRFPGGVATPEELWQAVAEGRDGISTFPTNRGWDVDSLYHPDPDNPGTSYTREGGFLHDAGDFDPTFFGISPREALATDPQQRLLLETTWEAFERAGIDPATLRGSRTGVFAGVMYHDYAAVLENTPDAVEGSLGSGSTGSIASGRVSYTFGLEGPAVTIDTACSSSLVALHLAVQALRNGECELALAGGVTVMATPGTFVGFSRQRGLAADGRCKAFSADADGTGWSEGVGMLLVERLSDARRNGHPVLAVVRGSAINQDGASNGLTAPNGPSQQRVIRQALANARLTAAEVDVVEAHGTGTTLGDPIEAQALLATYGQDHTADQPLWLGSIKSNFGHTQAAAGVAGVIKMVMAMRHGVLPRTLHADQPSSHVDWSAGAVSLLTETREWPETGRPRRAAVSSFGISGTNAHTIIEQAPTAETDRTDAAVTLPVLPLVLSGKTEEALRGQAERLRSLVAADDDLELLDIAYSLATTRSALEHRAALTISDRPELLRGLEALAAGATASGVVRGTGDGRGKLAFLFTGQGSQRIGMGRELYATYPVFAEALDAVCERFEVPLRDVIFGADGGLLDQTAYTQPALFAVEVALFRLVESWGLRPDFVAGHSIGELAAAHVAGVLSLEDACTLVAARGRLMQELPGGGAMVAVQAAEDEVVPLLVDGVSIAAINGPTSVVIAGDEAAVLEVAAGFEARGRKTKRLTVSHAFHSSHMDGMLEAFREVASGLTYEAPRVPIVSNLTGAVVSAEEIGAADFWVRHVREAVRFCDGIRALEAQGVATFVELGPDGVLSAMAQECVERPEDAAFVPVLRNGRPEPETLTIALGQAHVNGVPVDWQAYFAGTGARRVELPTYAFQRRAYWPRPAEGPSAGDAVGLGLVAADHPLLGASVSLADDDALVFTGRLSLRTHPWLADHAVLDTVLLPGTAFVELVTYAGDQVGCDHLEELTLEAPLTLPENGAVRIQLVLGAPDGSGRREVTLYSRFEDAAVDEPWVRHASGVLAVAGRVPEFDLAVWPPAGAEAVSVEGLYEGLAAAGLSYGPVFRGLSAVWRRGEEVFAEVELGEEQRSRAGSYGLHPALLDSALHAVGLGGFFAEVGARLPFAWSGVSLHAVGASVLRVRLAAAGQDAVSLAVADGTGQPVASVGSLVLRGVSAEQVRQVRHESLFRVEWAELTVPEAAERPACVSLGAEGLAALATPVPANVVVDGLTSAAAASVADVHAATRLALVLLQEWLADERFAASRLVFLTRGPEDLAGAAVRGLVRSAQSENPGRFVLVDLDPSVSKLDPALLGLPEQELAVRDGRVLTPRLARVTAAGDTGVRPYDTDGTVLVTGATGTLGGLVARHLVAEHDVRHLLLVSRRGAAAEGAAELGAELAGLGAHVTWAACDVADRDALAVTLAAVPAERPLTAVVHTAGVLDDGVIESLTAERVSEVLRPKVDAAVNLHELTRECDLSAFVLFSSAAGVFGNAGQGNYAAANVFLDSLAQHRRALGLPAVSLAWGLWADEGGMAGELDTADLDRMNRGGVSALSTAEGLELFDAAHGLADEALLVPLRLDTAALRGGAAVPPLLRALAGTTARRTAAQSAERNGSLARRLAALPTAEQNAELLALVRTQVAAVLGYSGADEVGPDRSFRELGFDSLSAVELRNRLGAATDLRLPATLVFDYPTPKVLAEFLRTEVLGAAPAASGNAVTVVAADDEPIAIVGLGCRYPGGVETPEDLWRLVMDGQDAIGAFPTDRGWNLDALYDADPDRTGTSYAREGGFVDDAAGFDPAFFGISPREAVAMDPQQRLLLETSWEAFERAGIDPASLRGSRTGVFAGVMYHDYASRLPVLPEGVEGFLGTGNAASVISGRLSYTFGLEGPAVTVDTACSSSLVALHLAVQALRNGECELALAGGVTVMATPAPFVEFSRQRGLAADGRCKAFSADADGTGWSEGAGVLLVERLSDARKNGHPVLAVVRGSAINQDGASNGLTAPNGPSQQRVIRQALANARLTAAEVDVVEAHGTGTTLGDPIEAQALLATYGQERTADQPLWLGSIKSNFGHTQAAAGVAGVIKMVMAMRHGVLPRTLHVDQPSPHVDWSAGAVSLLTEAREWPDSGRPRRAAVSSFGFSGTNAHTIIEQAPTAEDEHPSGSVTLPVLPLVVSGKSEDALRAQAERLRSRVAEDENLELADVAHSLATTRATLDRRAALIASDRAELLRELEALAAGAASPGVVLGTASAGQTAFLFTGQGSQRIGMGRELYATYPVFAEALDAVCERFEVPLRDVIFGADGGLLDQTAYTQPALFAVEVALFRLVESWGLRPDFVAGHSIGELAAAHVAGVLSLEDACVLVAARGRLMQELPGGGAMVAVQAAEDEVVPLLVDGVSIAAINGSTSIVIAGDEAAVVEVAAGFEARGRKTKRLTVSHAFHSSHMDGMLEAFREVASGLTYEAPRIPIVSNLTGAVVSAEEIGTADFWVRHVREAVRFCDGIRALEAQGVATFVELGPDGVLSAMAQECVERPEDAAFAPTLRNGRPEAETLALALGQAHVRGAAVDWAAYFAGTGARRVDLPTYPFQRQRYWLEAPAGLVGDVVSAGLGEARHPLLGAAVELPDSDGLLYTGRLGLDTHPWLADHTVSGTVLVPGAALVELAIRAGDQVGCDVLDELTLEAPLVLPERGAVQLRLTVAELDDSGRRALHLYSRSQDADGDEPWTRHASGALTSGSGQPTALVEWPPSDAEPVEVDGLYDDLAEIGLGYGPLFQGLKAAWRRDDEVFAEVALGEEQHAEAGEFGLHPALLDAALHAVSLGDFFADAATGARLPFAWDGVRLHAEGASALRVRVSAAGQDAVAVAVADATGQPVLSVDSLVLRPLATDQLAAARTGSRYHESLFRMDWSPLTVSSDAAEHGRWAVVGRDDLKLGAALELAGGQVTGYPDLAGLADAVAAGDTAPDVVFVSYVPDLAVSDGIAEATHAATGQALGLLREWLADERFDSGDLADSRLAVVTRGAVAVDAEEDVDDLVHSAVWGLMRSAQAEHPGRFVLIDLDGEDASLQELAAALTLDASDEPQLAVRAGSVYAPRLARVAAVEDTPLPDFDPDGTVLVTGATGTLGGLVARHLVAEHDVRHLLLVSRRGAAAEGAAELGADLAGLGAHVTWAACDVADRDALAVTLAAVPAERPLTAVVHTAGVLDDGVIESLTAERVSEVLRPKVDAAVNLHELTRGCDLSAFVLFSSAAGVFGNAGQGNYAAANVFLDSLAQHRRALGLPAVSLAWGLWADEGGMAGELDTADLDRMNRGGMAALSAAEGLTLFDVASALNDGLLLAARLDLDGLRAQGAVPPLLRGLIRTPRRRTAGGGATAAGAASSLVERLAGLPAAERDRMLLDLVRTQVAGVLGHDGAAAIEPDAAFKELGFDSLTAVELRNRLGAATGLRLAATLIFDYPTPTALAEHLRTALPLTEGPSVFDELDRLEATLADLVSGETAVDGANRDRVTMRLRTLMAKWQDAQDASGDGAADDDHDLETVTDDELFDLLDDELGSS</sequence>
<dbReference type="InterPro" id="IPR020806">
    <property type="entry name" value="PKS_PP-bd"/>
</dbReference>
<dbReference type="PROSITE" id="PS52004">
    <property type="entry name" value="KS3_2"/>
    <property type="match status" value="3"/>
</dbReference>
<feature type="region of interest" description="N-terminal hotdog fold" evidence="9">
    <location>
        <begin position="925"/>
        <end position="1050"/>
    </location>
</feature>
<dbReference type="InterPro" id="IPR015083">
    <property type="entry name" value="NorB/c/GfsB-D-like_docking"/>
</dbReference>
<dbReference type="InterPro" id="IPR042104">
    <property type="entry name" value="PKS_dehydratase_sf"/>
</dbReference>
<keyword evidence="4" id="KW-0597">Phosphoprotein</keyword>
<organism evidence="14 15">
    <name type="scientific">Streptomyces silvisoli</name>
    <dbReference type="NCBI Taxonomy" id="3034235"/>
    <lineage>
        <taxon>Bacteria</taxon>
        <taxon>Bacillati</taxon>
        <taxon>Actinomycetota</taxon>
        <taxon>Actinomycetes</taxon>
        <taxon>Kitasatosporales</taxon>
        <taxon>Streptomycetaceae</taxon>
        <taxon>Streptomyces</taxon>
    </lineage>
</organism>
<comment type="caution">
    <text evidence="14">The sequence shown here is derived from an EMBL/GenBank/DDBJ whole genome shotgun (WGS) entry which is preliminary data.</text>
</comment>
<dbReference type="InterPro" id="IPR006162">
    <property type="entry name" value="Ppantetheine_attach_site"/>
</dbReference>
<feature type="domain" description="Ketosynthase family 3 (KS3)" evidence="12">
    <location>
        <begin position="33"/>
        <end position="461"/>
    </location>
</feature>
<dbReference type="Gene3D" id="3.40.50.720">
    <property type="entry name" value="NAD(P)-binding Rossmann-like Domain"/>
    <property type="match status" value="3"/>
</dbReference>
<dbReference type="InterPro" id="IPR014030">
    <property type="entry name" value="Ketoacyl_synth_N"/>
</dbReference>
<feature type="region of interest" description="N-terminal hotdog fold" evidence="9">
    <location>
        <begin position="4370"/>
        <end position="4495"/>
    </location>
</feature>
<evidence type="ECO:0000256" key="7">
    <source>
        <dbReference type="ARBA" id="ARBA00023268"/>
    </source>
</evidence>
<dbReference type="Gene3D" id="3.40.47.10">
    <property type="match status" value="3"/>
</dbReference>
<dbReference type="Pfam" id="PF02801">
    <property type="entry name" value="Ketoacyl-synt_C"/>
    <property type="match status" value="3"/>
</dbReference>
<dbReference type="SMART" id="SM00825">
    <property type="entry name" value="PKS_KS"/>
    <property type="match status" value="3"/>
</dbReference>
<feature type="region of interest" description="Disordered" evidence="10">
    <location>
        <begin position="4472"/>
        <end position="4496"/>
    </location>
</feature>
<keyword evidence="5" id="KW-0808">Transferase</keyword>
<dbReference type="InterPro" id="IPR057326">
    <property type="entry name" value="KR_dom"/>
</dbReference>
<feature type="domain" description="Carrier" evidence="11">
    <location>
        <begin position="5150"/>
        <end position="5225"/>
    </location>
</feature>
<feature type="domain" description="PKS/mFAS DH" evidence="13">
    <location>
        <begin position="2662"/>
        <end position="2937"/>
    </location>
</feature>
<dbReference type="SUPFAM" id="SSF51735">
    <property type="entry name" value="NAD(P)-binding Rossmann-fold domains"/>
    <property type="match status" value="6"/>
</dbReference>
<feature type="region of interest" description="C-terminal hotdog fold" evidence="9">
    <location>
        <begin position="4506"/>
        <end position="4646"/>
    </location>
</feature>
<dbReference type="Pfam" id="PF21089">
    <property type="entry name" value="PKS_DH_N"/>
    <property type="match status" value="3"/>
</dbReference>
<dbReference type="PANTHER" id="PTHR43775">
    <property type="entry name" value="FATTY ACID SYNTHASE"/>
    <property type="match status" value="1"/>
</dbReference>